<organism evidence="3 4">
    <name type="scientific">Angomonas deanei</name>
    <dbReference type="NCBI Taxonomy" id="59799"/>
    <lineage>
        <taxon>Eukaryota</taxon>
        <taxon>Discoba</taxon>
        <taxon>Euglenozoa</taxon>
        <taxon>Kinetoplastea</taxon>
        <taxon>Metakinetoplastina</taxon>
        <taxon>Trypanosomatida</taxon>
        <taxon>Trypanosomatidae</taxon>
        <taxon>Strigomonadinae</taxon>
        <taxon>Angomonas</taxon>
    </lineage>
</organism>
<evidence type="ECO:0000256" key="1">
    <source>
        <dbReference type="SAM" id="MobiDB-lite"/>
    </source>
</evidence>
<dbReference type="OrthoDB" id="260030at2759"/>
<feature type="domain" description="Flagellar attachment zone protein 1 conserved" evidence="2">
    <location>
        <begin position="108"/>
        <end position="198"/>
    </location>
</feature>
<gene>
    <name evidence="3" type="ORF">ADEAN_000880800</name>
</gene>
<dbReference type="VEuPathDB" id="TriTrypDB:ADEAN_000880800"/>
<protein>
    <recommendedName>
        <fullName evidence="2">Flagellar attachment zone protein 1 conserved domain-containing protein</fullName>
    </recommendedName>
</protein>
<evidence type="ECO:0000313" key="3">
    <source>
        <dbReference type="EMBL" id="CAD2221276.1"/>
    </source>
</evidence>
<dbReference type="Pfam" id="PF23398">
    <property type="entry name" value="FAZ1_cons"/>
    <property type="match status" value="3"/>
</dbReference>
<feature type="domain" description="Flagellar attachment zone protein 1 conserved" evidence="2">
    <location>
        <begin position="209"/>
        <end position="292"/>
    </location>
</feature>
<dbReference type="InterPro" id="IPR056614">
    <property type="entry name" value="FAZ1_cons"/>
</dbReference>
<evidence type="ECO:0000259" key="2">
    <source>
        <dbReference type="Pfam" id="PF23398"/>
    </source>
</evidence>
<feature type="region of interest" description="Disordered" evidence="1">
    <location>
        <begin position="314"/>
        <end position="335"/>
    </location>
</feature>
<proteinExistence type="predicted"/>
<reference evidence="3 4" key="1">
    <citation type="submission" date="2020-08" db="EMBL/GenBank/DDBJ databases">
        <authorList>
            <person name="Newling K."/>
            <person name="Davey J."/>
            <person name="Forrester S."/>
        </authorList>
    </citation>
    <scope>NUCLEOTIDE SEQUENCE [LARGE SCALE GENOMIC DNA]</scope>
    <source>
        <strain evidence="4">Crithidia deanei Carvalho (ATCC PRA-265)</strain>
    </source>
</reference>
<feature type="domain" description="Flagellar attachment zone protein 1 conserved" evidence="2">
    <location>
        <begin position="16"/>
        <end position="103"/>
    </location>
</feature>
<name>A0A7G2CN66_9TRYP</name>
<dbReference type="EMBL" id="LR877164">
    <property type="protein sequence ID" value="CAD2221276.1"/>
    <property type="molecule type" value="Genomic_DNA"/>
</dbReference>
<sequence length="335" mass="37815">MSREASVPVTGRNRFTDLSTDFEGEDWDYVLEKKSTRLTNAFKLAAANALGVQPNDITVLEFVMKGGLLVQFRVQHSANLGEMEIRQKVDAYPFDEVWALYEGRPAAVRTTHDVGFEADNWEYVDRMKHDQIVDCFTRATATACEVPVAQVKNVKVVTYPHMMKITCDITHPTNVFASQINSLLYRQEYEEVWDLYEEPPVGKESGLLSKKFEGDDWDHTVEQQERAVRQAFANDTSKALKISRSAVTIKELKLGSLTVDYTVRTNDKADEDIRALVDTYPYPETWAVYKPRQTTRNAPQPAYLQGYRLGHRGGEEARGAEGGLRGGHRGDAGGR</sequence>
<dbReference type="Proteomes" id="UP000515908">
    <property type="component" value="Chromosome 20"/>
</dbReference>
<accession>A0A7G2CN66</accession>
<keyword evidence="4" id="KW-1185">Reference proteome</keyword>
<dbReference type="AlphaFoldDB" id="A0A7G2CN66"/>
<evidence type="ECO:0000313" key="4">
    <source>
        <dbReference type="Proteomes" id="UP000515908"/>
    </source>
</evidence>